<proteinExistence type="inferred from homology"/>
<dbReference type="SUPFAM" id="SSF56112">
    <property type="entry name" value="Protein kinase-like (PK-like)"/>
    <property type="match status" value="1"/>
</dbReference>
<protein>
    <recommendedName>
        <fullName evidence="2">non-specific serine/threonine protein kinase</fullName>
        <ecNumber evidence="2">2.7.11.1</ecNumber>
    </recommendedName>
</protein>
<keyword evidence="3" id="KW-0723">Serine/threonine-protein kinase</keyword>
<dbReference type="InterPro" id="IPR000719">
    <property type="entry name" value="Prot_kinase_dom"/>
</dbReference>
<dbReference type="PANTHER" id="PTHR47167:SF6">
    <property type="entry name" value="SERINE_THREONINE-PROTEIN KINASE TAO2"/>
    <property type="match status" value="1"/>
</dbReference>
<dbReference type="GO" id="GO:0004674">
    <property type="term" value="F:protein serine/threonine kinase activity"/>
    <property type="evidence" value="ECO:0007669"/>
    <property type="project" value="UniProtKB-KW"/>
</dbReference>
<evidence type="ECO:0000256" key="5">
    <source>
        <dbReference type="ARBA" id="ARBA00022741"/>
    </source>
</evidence>
<dbReference type="GO" id="GO:0005524">
    <property type="term" value="F:ATP binding"/>
    <property type="evidence" value="ECO:0007669"/>
    <property type="project" value="UniProtKB-KW"/>
</dbReference>
<feature type="non-terminal residue" evidence="14">
    <location>
        <position position="810"/>
    </location>
</feature>
<evidence type="ECO:0000256" key="8">
    <source>
        <dbReference type="ARBA" id="ARBA00047899"/>
    </source>
</evidence>
<evidence type="ECO:0000256" key="7">
    <source>
        <dbReference type="ARBA" id="ARBA00022840"/>
    </source>
</evidence>
<feature type="compositionally biased region" description="Basic residues" evidence="11">
    <location>
        <begin position="799"/>
        <end position="810"/>
    </location>
</feature>
<keyword evidence="6" id="KW-0418">Kinase</keyword>
<keyword evidence="13" id="KW-1185">Reference proteome</keyword>
<comment type="catalytic activity">
    <reaction evidence="8">
        <text>L-threonyl-[protein] + ATP = O-phospho-L-threonyl-[protein] + ADP + H(+)</text>
        <dbReference type="Rhea" id="RHEA:46608"/>
        <dbReference type="Rhea" id="RHEA-COMP:11060"/>
        <dbReference type="Rhea" id="RHEA-COMP:11605"/>
        <dbReference type="ChEBI" id="CHEBI:15378"/>
        <dbReference type="ChEBI" id="CHEBI:30013"/>
        <dbReference type="ChEBI" id="CHEBI:30616"/>
        <dbReference type="ChEBI" id="CHEBI:61977"/>
        <dbReference type="ChEBI" id="CHEBI:456216"/>
        <dbReference type="EC" id="2.7.11.1"/>
    </reaction>
</comment>
<evidence type="ECO:0000313" key="13">
    <source>
        <dbReference type="Proteomes" id="UP000504611"/>
    </source>
</evidence>
<gene>
    <name evidence="14" type="primary">LOC104963086</name>
</gene>
<evidence type="ECO:0000256" key="3">
    <source>
        <dbReference type="ARBA" id="ARBA00022527"/>
    </source>
</evidence>
<dbReference type="KEGG" id="ncc:104963086"/>
<dbReference type="RefSeq" id="XP_010789940.1">
    <property type="nucleotide sequence ID" value="XM_010791638.1"/>
</dbReference>
<feature type="compositionally biased region" description="Polar residues" evidence="11">
    <location>
        <begin position="739"/>
        <end position="757"/>
    </location>
</feature>
<feature type="domain" description="Protein kinase" evidence="12">
    <location>
        <begin position="1"/>
        <end position="93"/>
    </location>
</feature>
<dbReference type="AlphaFoldDB" id="A0A6I9PQI4"/>
<evidence type="ECO:0000313" key="14">
    <source>
        <dbReference type="RefSeq" id="XP_010789940.1"/>
    </source>
</evidence>
<feature type="region of interest" description="Disordered" evidence="11">
    <location>
        <begin position="366"/>
        <end position="393"/>
    </location>
</feature>
<feature type="compositionally biased region" description="Low complexity" evidence="11">
    <location>
        <begin position="721"/>
        <end position="738"/>
    </location>
</feature>
<evidence type="ECO:0000259" key="12">
    <source>
        <dbReference type="PROSITE" id="PS50011"/>
    </source>
</evidence>
<comment type="similarity">
    <text evidence="1">Belongs to the protein kinase superfamily. STE Ser/Thr protein kinase family. STE20 subfamily.</text>
</comment>
<sequence length="810" mass="94244">MAPEVILAMDEGQYDGKVDVWSLGITSIELAERKPPLFNMNAMSALYHIAQNESPILQSNHWSDSFRNFVDSCLQKIPQDRPTSDVLLNHRFLCRERPMTVVMDLIARTKDAVRELDNLQYRKMKKILFHETQQNGPVSEGGDDEEVEQYLLRTGTVNSMESSQSVPSMSISASSQSSSVNSLVDASDDSSNEMAMMQEGEHTVTSNSSIIHRPTGQDNIYDDPYQPEMEQPQVPSAGRRRAYYRNRDHFATIRTASLVTRQIQEHEQGSALREQMSGYKRMRRQHQKQLMGLENKLKAEMDEHQLKLDKELENQRNSFSTEADKLSKKHQAILEKETKAALAEEKKFQQHILGQQKKELTSLLESQKRQYRQRKDQLKEELNENQSTPKREKQEWLIRQKECLQQMQAEEEASLLRRQRQYYELQCRQYKRKMLLARHNLEQDLLREDLNKKQTQKDLECAMLLRHHESTQELEFRQLGSVQRTRADLIRTQHQTELTNQMEYNKRREQELRQKHTVEVRQQPKSLKTKELQIKRQFQETCKIQTRQYKALRNHLLESTPKSDHKAVLKRLKEEQTRKLAILAEQYDHSINDMLSTQALRLDETQEAEYQVLRMQLQQELELLNAYQSKIKIHTDTQHEREVKDLEQRVSIRRALLEQRIEEEMLSLQNERSERIRTLLERQAHEIEAFDSESMRLGFSNMALSGIPAEAYNQGYPTPSPSSGSSGWPSRPVPRSGSHWSHSVQNSVSTPSWRSQNHGGGAFSRAESVASSHGLGRDSEMYKSGSRGHSSSSSSSSHPSHHPSHHHHHH</sequence>
<dbReference type="PROSITE" id="PS50011">
    <property type="entry name" value="PROTEIN_KINASE_DOM"/>
    <property type="match status" value="1"/>
</dbReference>
<feature type="region of interest" description="Disordered" evidence="11">
    <location>
        <begin position="158"/>
        <end position="186"/>
    </location>
</feature>
<dbReference type="EC" id="2.7.11.1" evidence="2"/>
<feature type="region of interest" description="Disordered" evidence="11">
    <location>
        <begin position="714"/>
        <end position="810"/>
    </location>
</feature>
<evidence type="ECO:0000256" key="9">
    <source>
        <dbReference type="ARBA" id="ARBA00048679"/>
    </source>
</evidence>
<reference evidence="14" key="1">
    <citation type="submission" date="2025-08" db="UniProtKB">
        <authorList>
            <consortium name="RefSeq"/>
        </authorList>
    </citation>
    <scope>IDENTIFICATION</scope>
    <source>
        <tissue evidence="14">Muscle</tissue>
    </source>
</reference>
<feature type="coiled-coil region" evidence="10">
    <location>
        <begin position="276"/>
        <end position="329"/>
    </location>
</feature>
<feature type="compositionally biased region" description="Basic and acidic residues" evidence="11">
    <location>
        <begin position="373"/>
        <end position="382"/>
    </location>
</feature>
<comment type="catalytic activity">
    <reaction evidence="9">
        <text>L-seryl-[protein] + ATP = O-phospho-L-seryl-[protein] + ADP + H(+)</text>
        <dbReference type="Rhea" id="RHEA:17989"/>
        <dbReference type="Rhea" id="RHEA-COMP:9863"/>
        <dbReference type="Rhea" id="RHEA-COMP:11604"/>
        <dbReference type="ChEBI" id="CHEBI:15378"/>
        <dbReference type="ChEBI" id="CHEBI:29999"/>
        <dbReference type="ChEBI" id="CHEBI:30616"/>
        <dbReference type="ChEBI" id="CHEBI:83421"/>
        <dbReference type="ChEBI" id="CHEBI:456216"/>
        <dbReference type="EC" id="2.7.11.1"/>
    </reaction>
</comment>
<keyword evidence="10" id="KW-0175">Coiled coil</keyword>
<feature type="compositionally biased region" description="Low complexity" evidence="11">
    <location>
        <begin position="789"/>
        <end position="798"/>
    </location>
</feature>
<accession>A0A6I9PQI4</accession>
<dbReference type="GO" id="GO:0005737">
    <property type="term" value="C:cytoplasm"/>
    <property type="evidence" value="ECO:0007669"/>
    <property type="project" value="TreeGrafter"/>
</dbReference>
<evidence type="ECO:0000256" key="1">
    <source>
        <dbReference type="ARBA" id="ARBA00008874"/>
    </source>
</evidence>
<evidence type="ECO:0000256" key="6">
    <source>
        <dbReference type="ARBA" id="ARBA00022777"/>
    </source>
</evidence>
<dbReference type="InterPro" id="IPR051234">
    <property type="entry name" value="TAO_STE20_kinase"/>
</dbReference>
<dbReference type="Pfam" id="PF00069">
    <property type="entry name" value="Pkinase"/>
    <property type="match status" value="1"/>
</dbReference>
<evidence type="ECO:0000256" key="4">
    <source>
        <dbReference type="ARBA" id="ARBA00022679"/>
    </source>
</evidence>
<dbReference type="Proteomes" id="UP000504611">
    <property type="component" value="Unplaced"/>
</dbReference>
<dbReference type="Gene3D" id="1.10.510.10">
    <property type="entry name" value="Transferase(Phosphotransferase) domain 1"/>
    <property type="match status" value="1"/>
</dbReference>
<dbReference type="PANTHER" id="PTHR47167">
    <property type="entry name" value="SERINE/THREONINE-PROTEIN KINASE TAO1-LIKE PROTEIN"/>
    <property type="match status" value="1"/>
</dbReference>
<dbReference type="InterPro" id="IPR011009">
    <property type="entry name" value="Kinase-like_dom_sf"/>
</dbReference>
<keyword evidence="5" id="KW-0547">Nucleotide-binding</keyword>
<feature type="compositionally biased region" description="Low complexity" evidence="11">
    <location>
        <begin position="158"/>
        <end position="185"/>
    </location>
</feature>
<evidence type="ECO:0000256" key="10">
    <source>
        <dbReference type="SAM" id="Coils"/>
    </source>
</evidence>
<organism evidence="13 14">
    <name type="scientific">Notothenia coriiceps</name>
    <name type="common">black rockcod</name>
    <dbReference type="NCBI Taxonomy" id="8208"/>
    <lineage>
        <taxon>Eukaryota</taxon>
        <taxon>Metazoa</taxon>
        <taxon>Chordata</taxon>
        <taxon>Craniata</taxon>
        <taxon>Vertebrata</taxon>
        <taxon>Euteleostomi</taxon>
        <taxon>Actinopterygii</taxon>
        <taxon>Neopterygii</taxon>
        <taxon>Teleostei</taxon>
        <taxon>Neoteleostei</taxon>
        <taxon>Acanthomorphata</taxon>
        <taxon>Eupercaria</taxon>
        <taxon>Perciformes</taxon>
        <taxon>Notothenioidei</taxon>
        <taxon>Nototheniidae</taxon>
        <taxon>Notothenia</taxon>
    </lineage>
</organism>
<dbReference type="OrthoDB" id="10016527at2759"/>
<evidence type="ECO:0000256" key="2">
    <source>
        <dbReference type="ARBA" id="ARBA00012513"/>
    </source>
</evidence>
<dbReference type="GeneID" id="104963086"/>
<keyword evidence="7" id="KW-0067">ATP-binding</keyword>
<evidence type="ECO:0000256" key="11">
    <source>
        <dbReference type="SAM" id="MobiDB-lite"/>
    </source>
</evidence>
<keyword evidence="4" id="KW-0808">Transferase</keyword>
<name>A0A6I9PQI4_9TELE</name>